<proteinExistence type="predicted"/>
<dbReference type="RefSeq" id="WP_145149138.1">
    <property type="nucleotide sequence ID" value="NZ_VNIM01000016.1"/>
</dbReference>
<sequence length="450" mass="49082">MLLGTEKPNRRRVLRGIFNGAAVAVTLPFLDIFLDGNGTAMAATGKPLPMRFGTWFWGLGVDNNIFVPKTTGADYVLPKQLEALAAVRQHLNVYTNFNVFNDGRPNLCHYSGWVALRCGSAPTSRASKPGQSLDCAVSDRIGGGSRFSVLNIAATGKPRDSMSFRDADSMNPAEISPLELYQKVFGTDFVDPNSATFTPDPKVMIRKSVLSGVTEQSKALEQTLGAADRARLDQYYTSVRELENRLAMQLERPPAAPNCRVPGKPPKDIPIGLDVERVAERHKAMVDLMVMALSCNQTKVFNMVYSDSGSSLTRNGQEKTHHGYTHEEAMDSALGYQPNASWFVGRAMESWAYLIKAMADTPEGDGSLLDHSLLYAHSDCNLAKTHSVAGIPMFTAGKLNGRVKTGLHVDGKGEAGTRLGYTLQRLYDVPVASWGTQSMETSRELGEILT</sequence>
<gene>
    <name evidence="2" type="ORF">FOY91_05990</name>
</gene>
<dbReference type="Pfam" id="PF07586">
    <property type="entry name" value="HXXSHH"/>
    <property type="match status" value="1"/>
</dbReference>
<reference evidence="2 3" key="1">
    <citation type="submission" date="2019-07" db="EMBL/GenBank/DDBJ databases">
        <title>Sphingomonas solaris sp. nov., isolated from a solar panel from Boston, Massachusetts.</title>
        <authorList>
            <person name="Tanner K."/>
            <person name="Pascual J."/>
            <person name="Mancuso C."/>
            <person name="Pereto J."/>
            <person name="Khalil A."/>
            <person name="Vilanova C."/>
        </authorList>
    </citation>
    <scope>NUCLEOTIDE SEQUENCE [LARGE SCALE GENOMIC DNA]</scope>
    <source>
        <strain evidence="2 3">R4DWN</strain>
    </source>
</reference>
<dbReference type="Proteomes" id="UP000318681">
    <property type="component" value="Unassembled WGS sequence"/>
</dbReference>
<dbReference type="OrthoDB" id="9146593at2"/>
<keyword evidence="1" id="KW-0472">Membrane</keyword>
<protein>
    <submittedName>
        <fullName evidence="2">DUF1552 domain-containing protein</fullName>
    </submittedName>
</protein>
<keyword evidence="3" id="KW-1185">Reference proteome</keyword>
<keyword evidence="1" id="KW-1133">Transmembrane helix</keyword>
<dbReference type="InterPro" id="IPR011447">
    <property type="entry name" value="DUF1552"/>
</dbReference>
<keyword evidence="1" id="KW-0812">Transmembrane</keyword>
<dbReference type="EMBL" id="VNIM01000016">
    <property type="protein sequence ID" value="TVV75829.1"/>
    <property type="molecule type" value="Genomic_DNA"/>
</dbReference>
<evidence type="ECO:0000256" key="1">
    <source>
        <dbReference type="SAM" id="Phobius"/>
    </source>
</evidence>
<organism evidence="2 3">
    <name type="scientific">Alterirhizorhabdus solaris</name>
    <dbReference type="NCBI Taxonomy" id="2529389"/>
    <lineage>
        <taxon>Bacteria</taxon>
        <taxon>Pseudomonadati</taxon>
        <taxon>Pseudomonadota</taxon>
        <taxon>Alphaproteobacteria</taxon>
        <taxon>Sphingomonadales</taxon>
        <taxon>Rhizorhabdaceae</taxon>
        <taxon>Alterirhizorhabdus</taxon>
    </lineage>
</organism>
<evidence type="ECO:0000313" key="2">
    <source>
        <dbReference type="EMBL" id="TVV75829.1"/>
    </source>
</evidence>
<dbReference type="AlphaFoldDB" id="A0A558R8V2"/>
<feature type="transmembrane region" description="Helical" evidence="1">
    <location>
        <begin position="12"/>
        <end position="34"/>
    </location>
</feature>
<accession>A0A558R8V2</accession>
<name>A0A558R8V2_9SPHN</name>
<evidence type="ECO:0000313" key="3">
    <source>
        <dbReference type="Proteomes" id="UP000318681"/>
    </source>
</evidence>
<comment type="caution">
    <text evidence="2">The sequence shown here is derived from an EMBL/GenBank/DDBJ whole genome shotgun (WGS) entry which is preliminary data.</text>
</comment>